<dbReference type="GO" id="GO:0004601">
    <property type="term" value="F:peroxidase activity"/>
    <property type="evidence" value="ECO:0007669"/>
    <property type="project" value="UniProtKB-KW"/>
</dbReference>
<feature type="region of interest" description="Disordered" evidence="8">
    <location>
        <begin position="1"/>
        <end position="21"/>
    </location>
</feature>
<feature type="domain" description="Catalase core" evidence="9">
    <location>
        <begin position="9"/>
        <end position="324"/>
    </location>
</feature>
<dbReference type="PIRSF" id="PIRSF000296">
    <property type="entry name" value="SrpA"/>
    <property type="match status" value="1"/>
</dbReference>
<evidence type="ECO:0000313" key="11">
    <source>
        <dbReference type="Proteomes" id="UP000711047"/>
    </source>
</evidence>
<dbReference type="InterPro" id="IPR011614">
    <property type="entry name" value="Catalase_core"/>
</dbReference>
<dbReference type="SMART" id="SM01060">
    <property type="entry name" value="Catalase"/>
    <property type="match status" value="1"/>
</dbReference>
<keyword evidence="5 7" id="KW-0560">Oxidoreductase</keyword>
<protein>
    <recommendedName>
        <fullName evidence="7">Catalase-related peroxidase</fullName>
        <ecNumber evidence="7">1.11.1.-</ecNumber>
    </recommendedName>
</protein>
<keyword evidence="4 7" id="KW-0479">Metal-binding</keyword>
<dbReference type="Pfam" id="PF00199">
    <property type="entry name" value="Catalase"/>
    <property type="match status" value="1"/>
</dbReference>
<gene>
    <name evidence="10" type="ORF">HQN87_13840</name>
</gene>
<evidence type="ECO:0000256" key="4">
    <source>
        <dbReference type="ARBA" id="ARBA00022723"/>
    </source>
</evidence>
<comment type="cofactor">
    <cofactor evidence="7">
        <name>heme</name>
        <dbReference type="ChEBI" id="CHEBI:30413"/>
    </cofactor>
</comment>
<proteinExistence type="inferred from homology"/>
<keyword evidence="2 7" id="KW-0575">Peroxidase</keyword>
<organism evidence="10 11">
    <name type="scientific">Paenibacillus tritici</name>
    <dbReference type="NCBI Taxonomy" id="1873425"/>
    <lineage>
        <taxon>Bacteria</taxon>
        <taxon>Bacillati</taxon>
        <taxon>Bacillota</taxon>
        <taxon>Bacilli</taxon>
        <taxon>Bacillales</taxon>
        <taxon>Paenibacillaceae</taxon>
        <taxon>Paenibacillus</taxon>
    </lineage>
</organism>
<evidence type="ECO:0000256" key="7">
    <source>
        <dbReference type="PIRNR" id="PIRNR000296"/>
    </source>
</evidence>
<keyword evidence="6 7" id="KW-0408">Iron</keyword>
<comment type="caution">
    <text evidence="10">The sequence shown here is derived from an EMBL/GenBank/DDBJ whole genome shotgun (WGS) entry which is preliminary data.</text>
</comment>
<dbReference type="PROSITE" id="PS51402">
    <property type="entry name" value="CATALASE_3"/>
    <property type="match status" value="1"/>
</dbReference>
<dbReference type="Proteomes" id="UP000711047">
    <property type="component" value="Unassembled WGS sequence"/>
</dbReference>
<dbReference type="PANTHER" id="PTHR11465">
    <property type="entry name" value="CATALASE"/>
    <property type="match status" value="1"/>
</dbReference>
<name>A0ABX2DP72_9BACL</name>
<comment type="function">
    <text evidence="7">Has an organic peroxide-dependent peroxidase activity.</text>
</comment>
<dbReference type="PRINTS" id="PR00067">
    <property type="entry name" value="CATALASE"/>
</dbReference>
<comment type="similarity">
    <text evidence="1 7">Belongs to the catalase family.</text>
</comment>
<evidence type="ECO:0000313" key="10">
    <source>
        <dbReference type="EMBL" id="NQX46419.1"/>
    </source>
</evidence>
<dbReference type="InterPro" id="IPR020835">
    <property type="entry name" value="Catalase_sf"/>
</dbReference>
<evidence type="ECO:0000259" key="9">
    <source>
        <dbReference type="SMART" id="SM01060"/>
    </source>
</evidence>
<evidence type="ECO:0000256" key="8">
    <source>
        <dbReference type="SAM" id="MobiDB-lite"/>
    </source>
</evidence>
<keyword evidence="3 7" id="KW-0349">Heme</keyword>
<dbReference type="Gene3D" id="1.20.1280.120">
    <property type="match status" value="1"/>
</dbReference>
<dbReference type="EMBL" id="JABMKX010000007">
    <property type="protein sequence ID" value="NQX46419.1"/>
    <property type="molecule type" value="Genomic_DNA"/>
</dbReference>
<sequence>MNESDMNESEQKGQLPADTGENIGLAGEAVDAIENLSGVHPGYRRAHARGICCRGFFRPSGLGMEFTEAAHLQEQQVNAIVRFSGSSTDPAVADLLSPAKGMAVQFILPEGEVTNLVGVTVPVFFARTPESFIDIVRTAHRLRTGTLGPLELMKEIVSHFTESKESLLAVKRLKPPASYAESQYFCIHAYVLVNAEGRKQPVRFEWVPESGVRTLSAEAAAQQPDNYLEDELELRFKDEPAIFQLIAVLGEEGDATDDPTRTWPEDRRRVDLGRLHISEIIPEPEGLVMDPARITSGMLLSDDPILSFRSAAYAESYHRRTTER</sequence>
<evidence type="ECO:0000256" key="3">
    <source>
        <dbReference type="ARBA" id="ARBA00022617"/>
    </source>
</evidence>
<keyword evidence="11" id="KW-1185">Reference proteome</keyword>
<accession>A0ABX2DP72</accession>
<dbReference type="Gene3D" id="2.40.180.10">
    <property type="entry name" value="Catalase core domain"/>
    <property type="match status" value="1"/>
</dbReference>
<evidence type="ECO:0000256" key="1">
    <source>
        <dbReference type="ARBA" id="ARBA00005329"/>
    </source>
</evidence>
<dbReference type="PANTHER" id="PTHR11465:SF9">
    <property type="entry name" value="CATALASE"/>
    <property type="match status" value="1"/>
</dbReference>
<dbReference type="SUPFAM" id="SSF56634">
    <property type="entry name" value="Heme-dependent catalase-like"/>
    <property type="match status" value="1"/>
</dbReference>
<evidence type="ECO:0000256" key="6">
    <source>
        <dbReference type="ARBA" id="ARBA00023004"/>
    </source>
</evidence>
<dbReference type="InterPro" id="IPR018028">
    <property type="entry name" value="Catalase"/>
</dbReference>
<evidence type="ECO:0000256" key="2">
    <source>
        <dbReference type="ARBA" id="ARBA00022559"/>
    </source>
</evidence>
<evidence type="ECO:0000256" key="5">
    <source>
        <dbReference type="ARBA" id="ARBA00023002"/>
    </source>
</evidence>
<dbReference type="RefSeq" id="WP_173133989.1">
    <property type="nucleotide sequence ID" value="NZ_JABMKX010000007.1"/>
</dbReference>
<dbReference type="InterPro" id="IPR024168">
    <property type="entry name" value="Catalase_SrpA-type_pred"/>
</dbReference>
<reference evidence="10 11" key="1">
    <citation type="submission" date="2020-05" db="EMBL/GenBank/DDBJ databases">
        <title>Paenibacillus glebae, sp. nov., Paenibacillus humi sp. nov., Paenibacillus pedi sp. nov., Paenibacillus terrestris sp. nov. and Paenibacillus terricola sp. nov., isolated from a forest top soil sample.</title>
        <authorList>
            <person name="Qi S."/>
            <person name="Carlier A."/>
            <person name="Cnockaert M."/>
            <person name="Vandamme P."/>
        </authorList>
    </citation>
    <scope>NUCLEOTIDE SEQUENCE [LARGE SCALE GENOMIC DNA]</scope>
    <source>
        <strain evidence="10 11">LMG 29502</strain>
    </source>
</reference>
<dbReference type="EC" id="1.11.1.-" evidence="7"/>
<dbReference type="CDD" id="cd08153">
    <property type="entry name" value="srpA_like"/>
    <property type="match status" value="1"/>
</dbReference>